<evidence type="ECO:0000313" key="3">
    <source>
        <dbReference type="Proteomes" id="UP000729733"/>
    </source>
</evidence>
<dbReference type="GO" id="GO:0007165">
    <property type="term" value="P:signal transduction"/>
    <property type="evidence" value="ECO:0007669"/>
    <property type="project" value="InterPro"/>
</dbReference>
<dbReference type="InterPro" id="IPR002545">
    <property type="entry name" value="CheW-lke_dom"/>
</dbReference>
<dbReference type="PANTHER" id="PTHR22617:SF23">
    <property type="entry name" value="CHEMOTAXIS PROTEIN CHEW"/>
    <property type="match status" value="1"/>
</dbReference>
<dbReference type="EMBL" id="JADWDC010000041">
    <property type="protein sequence ID" value="MCC0178350.1"/>
    <property type="molecule type" value="Genomic_DNA"/>
</dbReference>
<reference evidence="2" key="1">
    <citation type="journal article" date="2021" name="Antonie Van Leeuwenhoek">
        <title>Draft genome and description of Waterburya agarophytonicola gen. nov. sp. nov. (Pleurocapsales, Cyanobacteria): a seaweed symbiont.</title>
        <authorList>
            <person name="Bonthond G."/>
            <person name="Shalygin S."/>
            <person name="Bayer T."/>
            <person name="Weinberger F."/>
        </authorList>
    </citation>
    <scope>NUCLEOTIDE SEQUENCE</scope>
    <source>
        <strain evidence="2">KI4</strain>
    </source>
</reference>
<evidence type="ECO:0000313" key="2">
    <source>
        <dbReference type="EMBL" id="MCC0178350.1"/>
    </source>
</evidence>
<dbReference type="InterPro" id="IPR039315">
    <property type="entry name" value="CheW"/>
</dbReference>
<dbReference type="GO" id="GO:0006935">
    <property type="term" value="P:chemotaxis"/>
    <property type="evidence" value="ECO:0007669"/>
    <property type="project" value="InterPro"/>
</dbReference>
<dbReference type="PROSITE" id="PS50851">
    <property type="entry name" value="CHEW"/>
    <property type="match status" value="1"/>
</dbReference>
<dbReference type="RefSeq" id="WP_229641418.1">
    <property type="nucleotide sequence ID" value="NZ_JADWDC010000041.1"/>
</dbReference>
<evidence type="ECO:0000259" key="1">
    <source>
        <dbReference type="PROSITE" id="PS50851"/>
    </source>
</evidence>
<organism evidence="2 3">
    <name type="scientific">Waterburya agarophytonicola KI4</name>
    <dbReference type="NCBI Taxonomy" id="2874699"/>
    <lineage>
        <taxon>Bacteria</taxon>
        <taxon>Bacillati</taxon>
        <taxon>Cyanobacteriota</taxon>
        <taxon>Cyanophyceae</taxon>
        <taxon>Pleurocapsales</taxon>
        <taxon>Hyellaceae</taxon>
        <taxon>Waterburya</taxon>
        <taxon>Waterburya agarophytonicola</taxon>
    </lineage>
</organism>
<dbReference type="InterPro" id="IPR036061">
    <property type="entry name" value="CheW-like_dom_sf"/>
</dbReference>
<dbReference type="AlphaFoldDB" id="A0A964BRX0"/>
<dbReference type="Proteomes" id="UP000729733">
    <property type="component" value="Unassembled WGS sequence"/>
</dbReference>
<keyword evidence="3" id="KW-1185">Reference proteome</keyword>
<comment type="caution">
    <text evidence="2">The sequence shown here is derived from an EMBL/GenBank/DDBJ whole genome shotgun (WGS) entry which is preliminary data.</text>
</comment>
<dbReference type="SMART" id="SM00260">
    <property type="entry name" value="CheW"/>
    <property type="match status" value="1"/>
</dbReference>
<dbReference type="SUPFAM" id="SSF50341">
    <property type="entry name" value="CheW-like"/>
    <property type="match status" value="1"/>
</dbReference>
<accession>A0A964BRX0</accession>
<protein>
    <submittedName>
        <fullName evidence="2">Chemotaxis protein CheW</fullName>
    </submittedName>
</protein>
<gene>
    <name evidence="2" type="ORF">I4641_15315</name>
</gene>
<proteinExistence type="predicted"/>
<dbReference type="GO" id="GO:0005829">
    <property type="term" value="C:cytosol"/>
    <property type="evidence" value="ECO:0007669"/>
    <property type="project" value="TreeGrafter"/>
</dbReference>
<dbReference type="Pfam" id="PF01584">
    <property type="entry name" value="CheW"/>
    <property type="match status" value="1"/>
</dbReference>
<sequence length="176" mass="19139">MVSDAELYTESSLDLALDIQPLENPEGELHLRFYLPSGEACAFPATGIAEVMQQTPDQIAPIPNASPLLLGTINLRGKVIWVADLGQFLGDKAVLKTDRPTIPVIAIEEEEQILGLAISSIGDMDWLDVEQLSISHPPSGSMAPFVQAQWQPEEEGSLLVNLLDPAKILRSARWAT</sequence>
<name>A0A964BRX0_9CYAN</name>
<dbReference type="Gene3D" id="2.40.50.180">
    <property type="entry name" value="CheA-289, Domain 4"/>
    <property type="match status" value="1"/>
</dbReference>
<dbReference type="PANTHER" id="PTHR22617">
    <property type="entry name" value="CHEMOTAXIS SENSOR HISTIDINE KINASE-RELATED"/>
    <property type="match status" value="1"/>
</dbReference>
<feature type="domain" description="CheW-like" evidence="1">
    <location>
        <begin position="27"/>
        <end position="174"/>
    </location>
</feature>